<evidence type="ECO:0000313" key="2">
    <source>
        <dbReference type="EMBL" id="SDQ27056.1"/>
    </source>
</evidence>
<dbReference type="EMBL" id="FNJW01000008">
    <property type="protein sequence ID" value="SDQ27056.1"/>
    <property type="molecule type" value="Genomic_DNA"/>
</dbReference>
<evidence type="ECO:0000256" key="1">
    <source>
        <dbReference type="SAM" id="Phobius"/>
    </source>
</evidence>
<keyword evidence="1" id="KW-0472">Membrane</keyword>
<evidence type="ECO:0008006" key="4">
    <source>
        <dbReference type="Google" id="ProtNLM"/>
    </source>
</evidence>
<dbReference type="AlphaFoldDB" id="A0A1H0ZIX1"/>
<proteinExistence type="predicted"/>
<feature type="transmembrane region" description="Helical" evidence="1">
    <location>
        <begin position="7"/>
        <end position="31"/>
    </location>
</feature>
<name>A0A1H0ZIX1_9LACT</name>
<feature type="transmembrane region" description="Helical" evidence="1">
    <location>
        <begin position="91"/>
        <end position="113"/>
    </location>
</feature>
<dbReference type="RefSeq" id="WP_035020494.1">
    <property type="nucleotide sequence ID" value="NZ_FNJW01000008.1"/>
</dbReference>
<evidence type="ECO:0000313" key="3">
    <source>
        <dbReference type="Proteomes" id="UP000199481"/>
    </source>
</evidence>
<gene>
    <name evidence="2" type="ORF">SAMN04487752_1532</name>
</gene>
<sequence>MKRGTTFFLKAALILIGLPVLVLSIVGFIWLMRNPANPNYDQLLYPIIIGMYVSAIPFFIALYQAFKLLTYIDRNQAFSDLSVKALKTIKFCALVICGLYVMILPFVFGVAQMDDAPGLILVGMIPVFASFVITVFAAVLQRLLQEAIDIKKENDLIV</sequence>
<keyword evidence="3" id="KW-1185">Reference proteome</keyword>
<accession>A0A1H0ZIX1</accession>
<dbReference type="OrthoDB" id="1100174at2"/>
<dbReference type="Pfam" id="PF11188">
    <property type="entry name" value="DUF2975"/>
    <property type="match status" value="1"/>
</dbReference>
<keyword evidence="1" id="KW-0812">Transmembrane</keyword>
<organism evidence="2 3">
    <name type="scientific">Carnobacterium viridans</name>
    <dbReference type="NCBI Taxonomy" id="174587"/>
    <lineage>
        <taxon>Bacteria</taxon>
        <taxon>Bacillati</taxon>
        <taxon>Bacillota</taxon>
        <taxon>Bacilli</taxon>
        <taxon>Lactobacillales</taxon>
        <taxon>Carnobacteriaceae</taxon>
        <taxon>Carnobacterium</taxon>
    </lineage>
</organism>
<dbReference type="Proteomes" id="UP000199481">
    <property type="component" value="Unassembled WGS sequence"/>
</dbReference>
<reference evidence="3" key="1">
    <citation type="submission" date="2016-10" db="EMBL/GenBank/DDBJ databases">
        <authorList>
            <person name="Varghese N."/>
            <person name="Submissions S."/>
        </authorList>
    </citation>
    <scope>NUCLEOTIDE SEQUENCE [LARGE SCALE GENOMIC DNA]</scope>
    <source>
        <strain evidence="3">MPL-11</strain>
    </source>
</reference>
<keyword evidence="1" id="KW-1133">Transmembrane helix</keyword>
<dbReference type="InterPro" id="IPR021354">
    <property type="entry name" value="DUF2975"/>
</dbReference>
<feature type="transmembrane region" description="Helical" evidence="1">
    <location>
        <begin position="119"/>
        <end position="140"/>
    </location>
</feature>
<feature type="transmembrane region" description="Helical" evidence="1">
    <location>
        <begin position="43"/>
        <end position="66"/>
    </location>
</feature>
<protein>
    <recommendedName>
        <fullName evidence="4">DUF2975 domain-containing protein</fullName>
    </recommendedName>
</protein>